<reference evidence="2 3" key="1">
    <citation type="journal article" date="2015" name="Genome Biol. Evol.">
        <title>Phylogenomic analyses indicate that early fungi evolved digesting cell walls of algal ancestors of land plants.</title>
        <authorList>
            <person name="Chang Y."/>
            <person name="Wang S."/>
            <person name="Sekimoto S."/>
            <person name="Aerts A.L."/>
            <person name="Choi C."/>
            <person name="Clum A."/>
            <person name="LaButti K.M."/>
            <person name="Lindquist E.A."/>
            <person name="Yee Ngan C."/>
            <person name="Ohm R.A."/>
            <person name="Salamov A.A."/>
            <person name="Grigoriev I.V."/>
            <person name="Spatafora J.W."/>
            <person name="Berbee M.L."/>
        </authorList>
    </citation>
    <scope>NUCLEOTIDE SEQUENCE [LARGE SCALE GENOMIC DNA]</scope>
    <source>
        <strain evidence="2 3">JEL478</strain>
    </source>
</reference>
<evidence type="ECO:0000313" key="2">
    <source>
        <dbReference type="EMBL" id="KXS19967.1"/>
    </source>
</evidence>
<feature type="compositionally biased region" description="Polar residues" evidence="1">
    <location>
        <begin position="11"/>
        <end position="21"/>
    </location>
</feature>
<dbReference type="AlphaFoldDB" id="A0A139ATA6"/>
<organism evidence="2 3">
    <name type="scientific">Gonapodya prolifera (strain JEL478)</name>
    <name type="common">Monoblepharis prolifera</name>
    <dbReference type="NCBI Taxonomy" id="1344416"/>
    <lineage>
        <taxon>Eukaryota</taxon>
        <taxon>Fungi</taxon>
        <taxon>Fungi incertae sedis</taxon>
        <taxon>Chytridiomycota</taxon>
        <taxon>Chytridiomycota incertae sedis</taxon>
        <taxon>Monoblepharidomycetes</taxon>
        <taxon>Monoblepharidales</taxon>
        <taxon>Gonapodyaceae</taxon>
        <taxon>Gonapodya</taxon>
    </lineage>
</organism>
<dbReference type="Proteomes" id="UP000070544">
    <property type="component" value="Unassembled WGS sequence"/>
</dbReference>
<feature type="region of interest" description="Disordered" evidence="1">
    <location>
        <begin position="1"/>
        <end position="21"/>
    </location>
</feature>
<gene>
    <name evidence="2" type="ORF">M427DRAFT_434524</name>
</gene>
<dbReference type="EMBL" id="KQ965737">
    <property type="protein sequence ID" value="KXS19967.1"/>
    <property type="molecule type" value="Genomic_DNA"/>
</dbReference>
<proteinExistence type="predicted"/>
<evidence type="ECO:0000313" key="3">
    <source>
        <dbReference type="Proteomes" id="UP000070544"/>
    </source>
</evidence>
<accession>A0A139ATA6</accession>
<protein>
    <submittedName>
        <fullName evidence="2">Uncharacterized protein</fullName>
    </submittedName>
</protein>
<sequence length="178" mass="19314">MLRNIGPCATMEQSPDTPSDCDTSQLVDIDPTLADVGLLLRHSDSSTGCLDRTLARQPGARDVVDIGRRIVSMDGWKCPGSASLTGCCITGVCACRTVSCRTGRGQAETTRTDKYQCVLVFAQRLFESLTSSVVVFPVSLFAMPQVLCKPRTFWDATASSFLERAPWKRFAVNLDANG</sequence>
<name>A0A139ATA6_GONPJ</name>
<evidence type="ECO:0000256" key="1">
    <source>
        <dbReference type="SAM" id="MobiDB-lite"/>
    </source>
</evidence>
<keyword evidence="3" id="KW-1185">Reference proteome</keyword>